<dbReference type="Proteomes" id="UP000031599">
    <property type="component" value="Unassembled WGS sequence"/>
</dbReference>
<name>A0A0C2CVP2_9BACT</name>
<reference evidence="2 3" key="1">
    <citation type="submission" date="2014-12" db="EMBL/GenBank/DDBJ databases">
        <title>Genome assembly of Enhygromyxa salina DSM 15201.</title>
        <authorList>
            <person name="Sharma G."/>
            <person name="Subramanian S."/>
        </authorList>
    </citation>
    <scope>NUCLEOTIDE SEQUENCE [LARGE SCALE GENOMIC DNA]</scope>
    <source>
        <strain evidence="2 3">DSM 15201</strain>
    </source>
</reference>
<feature type="region of interest" description="Disordered" evidence="1">
    <location>
        <begin position="13"/>
        <end position="143"/>
    </location>
</feature>
<protein>
    <submittedName>
        <fullName evidence="2">Uncharacterized protein</fullName>
    </submittedName>
</protein>
<gene>
    <name evidence="2" type="ORF">DB30_07898</name>
</gene>
<evidence type="ECO:0000256" key="1">
    <source>
        <dbReference type="SAM" id="MobiDB-lite"/>
    </source>
</evidence>
<accession>A0A0C2CVP2</accession>
<evidence type="ECO:0000313" key="2">
    <source>
        <dbReference type="EMBL" id="KIG13690.1"/>
    </source>
</evidence>
<comment type="caution">
    <text evidence="2">The sequence shown here is derived from an EMBL/GenBank/DDBJ whole genome shotgun (WGS) entry which is preliminary data.</text>
</comment>
<proteinExistence type="predicted"/>
<evidence type="ECO:0000313" key="3">
    <source>
        <dbReference type="Proteomes" id="UP000031599"/>
    </source>
</evidence>
<organism evidence="2 3">
    <name type="scientific">Enhygromyxa salina</name>
    <dbReference type="NCBI Taxonomy" id="215803"/>
    <lineage>
        <taxon>Bacteria</taxon>
        <taxon>Pseudomonadati</taxon>
        <taxon>Myxococcota</taxon>
        <taxon>Polyangia</taxon>
        <taxon>Nannocystales</taxon>
        <taxon>Nannocystaceae</taxon>
        <taxon>Enhygromyxa</taxon>
    </lineage>
</organism>
<feature type="compositionally biased region" description="Basic residues" evidence="1">
    <location>
        <begin position="36"/>
        <end position="48"/>
    </location>
</feature>
<dbReference type="EMBL" id="JMCC02000090">
    <property type="protein sequence ID" value="KIG13690.1"/>
    <property type="molecule type" value="Genomic_DNA"/>
</dbReference>
<feature type="compositionally biased region" description="Low complexity" evidence="1">
    <location>
        <begin position="101"/>
        <end position="115"/>
    </location>
</feature>
<feature type="compositionally biased region" description="Basic and acidic residues" evidence="1">
    <location>
        <begin position="127"/>
        <end position="143"/>
    </location>
</feature>
<dbReference type="AlphaFoldDB" id="A0A0C2CVP2"/>
<sequence>MAADPTRLQLRRSLQKKPDACQLGCHTPTRTDSTRARLRLRARRHPRFARAQGRPACSYPQPPRLDPCSASPPRASTPSLRSGPRSGRLGNASLSRRGHLGVSSGARGRPGGPCRRTARSPGCTPGSDRRPEPTRRRRGGAER</sequence>